<proteinExistence type="predicted"/>
<evidence type="ECO:0000256" key="1">
    <source>
        <dbReference type="SAM" id="MobiDB-lite"/>
    </source>
</evidence>
<reference evidence="2" key="1">
    <citation type="submission" date="2014-09" db="EMBL/GenBank/DDBJ databases">
        <authorList>
            <person name="Magalhaes I.L.F."/>
            <person name="Oliveira U."/>
            <person name="Santos F.R."/>
            <person name="Vidigal T.H.D.A."/>
            <person name="Brescovit A.D."/>
            <person name="Santos A.J."/>
        </authorList>
    </citation>
    <scope>NUCLEOTIDE SEQUENCE</scope>
    <source>
        <tissue evidence="2">Shoot tissue taken approximately 20 cm above the soil surface</tissue>
    </source>
</reference>
<accession>A0A0A9DIA4</accession>
<protein>
    <submittedName>
        <fullName evidence="2">Uncharacterized protein</fullName>
    </submittedName>
</protein>
<evidence type="ECO:0000313" key="2">
    <source>
        <dbReference type="EMBL" id="JAD85385.1"/>
    </source>
</evidence>
<sequence length="64" mass="6836">MGSLFLNCLDRHRLRIRDQSASVTTCPVKRDTNPRTNRAIPRNNGEGGALLAALGDAAPPPPQG</sequence>
<reference evidence="2" key="2">
    <citation type="journal article" date="2015" name="Data Brief">
        <title>Shoot transcriptome of the giant reed, Arundo donax.</title>
        <authorList>
            <person name="Barrero R.A."/>
            <person name="Guerrero F.D."/>
            <person name="Moolhuijzen P."/>
            <person name="Goolsby J.A."/>
            <person name="Tidwell J."/>
            <person name="Bellgard S.E."/>
            <person name="Bellgard M.I."/>
        </authorList>
    </citation>
    <scope>NUCLEOTIDE SEQUENCE</scope>
    <source>
        <tissue evidence="2">Shoot tissue taken approximately 20 cm above the soil surface</tissue>
    </source>
</reference>
<feature type="region of interest" description="Disordered" evidence="1">
    <location>
        <begin position="26"/>
        <end position="64"/>
    </location>
</feature>
<dbReference type="EMBL" id="GBRH01212510">
    <property type="protein sequence ID" value="JAD85385.1"/>
    <property type="molecule type" value="Transcribed_RNA"/>
</dbReference>
<name>A0A0A9DIA4_ARUDO</name>
<dbReference type="AlphaFoldDB" id="A0A0A9DIA4"/>
<organism evidence="2">
    <name type="scientific">Arundo donax</name>
    <name type="common">Giant reed</name>
    <name type="synonym">Donax arundinaceus</name>
    <dbReference type="NCBI Taxonomy" id="35708"/>
    <lineage>
        <taxon>Eukaryota</taxon>
        <taxon>Viridiplantae</taxon>
        <taxon>Streptophyta</taxon>
        <taxon>Embryophyta</taxon>
        <taxon>Tracheophyta</taxon>
        <taxon>Spermatophyta</taxon>
        <taxon>Magnoliopsida</taxon>
        <taxon>Liliopsida</taxon>
        <taxon>Poales</taxon>
        <taxon>Poaceae</taxon>
        <taxon>PACMAD clade</taxon>
        <taxon>Arundinoideae</taxon>
        <taxon>Arundineae</taxon>
        <taxon>Arundo</taxon>
    </lineage>
</organism>